<protein>
    <recommendedName>
        <fullName evidence="5">Lipoprotein</fullName>
    </recommendedName>
</protein>
<dbReference type="EMBL" id="JAVREL010000013">
    <property type="protein sequence ID" value="MDT0345122.1"/>
    <property type="molecule type" value="Genomic_DNA"/>
</dbReference>
<feature type="region of interest" description="Disordered" evidence="1">
    <location>
        <begin position="22"/>
        <end position="99"/>
    </location>
</feature>
<dbReference type="Proteomes" id="UP001183246">
    <property type="component" value="Unassembled WGS sequence"/>
</dbReference>
<evidence type="ECO:0000313" key="4">
    <source>
        <dbReference type="Proteomes" id="UP001183246"/>
    </source>
</evidence>
<evidence type="ECO:0008006" key="5">
    <source>
        <dbReference type="Google" id="ProtNLM"/>
    </source>
</evidence>
<evidence type="ECO:0000256" key="1">
    <source>
        <dbReference type="SAM" id="MobiDB-lite"/>
    </source>
</evidence>
<name>A0ABU2MU12_9ACTN</name>
<sequence>MRRSIRLALPVIATATALALTGCNSDDEGSPFDGGSGGQEETTGGETGGETGGDTGGETEGADTGGDTGGDTEPDTGPDAGGDTGGATGGGGAAPTTEEVEGDWYVDTTSSTSNLEITAGEVTFWEDFEPEGDICYGSITGGILTLDSCENYGISEWTAMEATVTVDGTSMDVVWSDGTTETYRNAATGGFNDTEMAELEAMIEAYNNSVS</sequence>
<keyword evidence="4" id="KW-1185">Reference proteome</keyword>
<keyword evidence="2" id="KW-0732">Signal</keyword>
<evidence type="ECO:0000256" key="2">
    <source>
        <dbReference type="SAM" id="SignalP"/>
    </source>
</evidence>
<proteinExistence type="predicted"/>
<reference evidence="4" key="1">
    <citation type="submission" date="2023-07" db="EMBL/GenBank/DDBJ databases">
        <title>30 novel species of actinomycetes from the DSMZ collection.</title>
        <authorList>
            <person name="Nouioui I."/>
        </authorList>
    </citation>
    <scope>NUCLEOTIDE SEQUENCE [LARGE SCALE GENOMIC DNA]</scope>
    <source>
        <strain evidence="4">DSM 44938</strain>
    </source>
</reference>
<feature type="compositionally biased region" description="Gly residues" evidence="1">
    <location>
        <begin position="79"/>
        <end position="93"/>
    </location>
</feature>
<dbReference type="PROSITE" id="PS51257">
    <property type="entry name" value="PROKAR_LIPOPROTEIN"/>
    <property type="match status" value="1"/>
</dbReference>
<comment type="caution">
    <text evidence="3">The sequence shown here is derived from an EMBL/GenBank/DDBJ whole genome shotgun (WGS) entry which is preliminary data.</text>
</comment>
<feature type="compositionally biased region" description="Gly residues" evidence="1">
    <location>
        <begin position="45"/>
        <end position="69"/>
    </location>
</feature>
<dbReference type="RefSeq" id="WP_311706257.1">
    <property type="nucleotide sequence ID" value="NZ_JAVREL010000013.1"/>
</dbReference>
<evidence type="ECO:0000313" key="3">
    <source>
        <dbReference type="EMBL" id="MDT0345122.1"/>
    </source>
</evidence>
<gene>
    <name evidence="3" type="ORF">RM590_21315</name>
</gene>
<feature type="signal peptide" evidence="2">
    <location>
        <begin position="1"/>
        <end position="19"/>
    </location>
</feature>
<organism evidence="3 4">
    <name type="scientific">Streptomyces litchfieldiae</name>
    <dbReference type="NCBI Taxonomy" id="3075543"/>
    <lineage>
        <taxon>Bacteria</taxon>
        <taxon>Bacillati</taxon>
        <taxon>Actinomycetota</taxon>
        <taxon>Actinomycetes</taxon>
        <taxon>Kitasatosporales</taxon>
        <taxon>Streptomycetaceae</taxon>
        <taxon>Streptomyces</taxon>
    </lineage>
</organism>
<accession>A0ABU2MU12</accession>
<feature type="chain" id="PRO_5045489075" description="Lipoprotein" evidence="2">
    <location>
        <begin position="20"/>
        <end position="211"/>
    </location>
</feature>